<keyword evidence="3" id="KW-1185">Reference proteome</keyword>
<dbReference type="AlphaFoldDB" id="A0A2R3QCP7"/>
<evidence type="ECO:0000256" key="1">
    <source>
        <dbReference type="SAM" id="MobiDB-lite"/>
    </source>
</evidence>
<feature type="compositionally biased region" description="Polar residues" evidence="1">
    <location>
        <begin position="1"/>
        <end position="12"/>
    </location>
</feature>
<dbReference type="OrthoDB" id="6563456at2"/>
<sequence>MVTAQPSANRLSGTALPEATDKAIPTPELAPTTRAASTFTLYAYQGHLYASNVRGKLIELGTLTQGDNGGGWAYAIDGDDCPDGSGFASAQEALQEVARGITFLYLDGQFTAQRDLSDVHRPDLPDAPQVRVTLDPLGHANPAVEAAP</sequence>
<evidence type="ECO:0000313" key="3">
    <source>
        <dbReference type="Proteomes" id="UP000237925"/>
    </source>
</evidence>
<organism evidence="2 3">
    <name type="scientific">Melaminivora suipulveris</name>
    <dbReference type="NCBI Taxonomy" id="2109913"/>
    <lineage>
        <taxon>Bacteria</taxon>
        <taxon>Pseudomonadati</taxon>
        <taxon>Pseudomonadota</taxon>
        <taxon>Betaproteobacteria</taxon>
        <taxon>Burkholderiales</taxon>
        <taxon>Comamonadaceae</taxon>
        <taxon>Melaminivora</taxon>
    </lineage>
</organism>
<evidence type="ECO:0000313" key="2">
    <source>
        <dbReference type="EMBL" id="AVO49548.1"/>
    </source>
</evidence>
<dbReference type="RefSeq" id="WP_106683980.1">
    <property type="nucleotide sequence ID" value="NZ_CP027667.1"/>
</dbReference>
<feature type="region of interest" description="Disordered" evidence="1">
    <location>
        <begin position="1"/>
        <end position="22"/>
    </location>
</feature>
<proteinExistence type="predicted"/>
<dbReference type="KEGG" id="mela:C6568_09905"/>
<gene>
    <name evidence="2" type="ORF">C6568_09905</name>
</gene>
<accession>A0A2R3QCP7</accession>
<name>A0A2R3QCP7_9BURK</name>
<reference evidence="2 3" key="1">
    <citation type="submission" date="2018-03" db="EMBL/GenBank/DDBJ databases">
        <title>Genome sequencing of Melaminivora sp.</title>
        <authorList>
            <person name="Kim S.-J."/>
            <person name="Heo J."/>
            <person name="Ahn J.-H."/>
            <person name="Kwon S.-W."/>
        </authorList>
    </citation>
    <scope>NUCLEOTIDE SEQUENCE [LARGE SCALE GENOMIC DNA]</scope>
    <source>
        <strain evidence="2 3">SC2-9</strain>
    </source>
</reference>
<protein>
    <submittedName>
        <fullName evidence="2">Uncharacterized protein</fullName>
    </submittedName>
</protein>
<dbReference type="Proteomes" id="UP000237925">
    <property type="component" value="Chromosome"/>
</dbReference>
<dbReference type="EMBL" id="CP027667">
    <property type="protein sequence ID" value="AVO49548.1"/>
    <property type="molecule type" value="Genomic_DNA"/>
</dbReference>